<dbReference type="Proteomes" id="UP000594943">
    <property type="component" value="Chromosome 1"/>
</dbReference>
<evidence type="ECO:0000313" key="3">
    <source>
        <dbReference type="Proteomes" id="UP000594943"/>
    </source>
</evidence>
<dbReference type="InterPro" id="IPR010710">
    <property type="entry name" value="DUF1289"/>
</dbReference>
<organism evidence="2 3">
    <name type="scientific">Burkholderia humptydooensis</name>
    <dbReference type="NCBI Taxonomy" id="430531"/>
    <lineage>
        <taxon>Bacteria</taxon>
        <taxon>Pseudomonadati</taxon>
        <taxon>Pseudomonadota</taxon>
        <taxon>Betaproteobacteria</taxon>
        <taxon>Burkholderiales</taxon>
        <taxon>Burkholderiaceae</taxon>
        <taxon>Burkholderia</taxon>
        <taxon>pseudomallei group</taxon>
    </lineage>
</organism>
<feature type="compositionally biased region" description="Low complexity" evidence="1">
    <location>
        <begin position="11"/>
        <end position="38"/>
    </location>
</feature>
<proteinExistence type="predicted"/>
<dbReference type="EMBL" id="CP065686">
    <property type="protein sequence ID" value="QPS44113.1"/>
    <property type="molecule type" value="Genomic_DNA"/>
</dbReference>
<evidence type="ECO:0000313" key="2">
    <source>
        <dbReference type="EMBL" id="QPS44113.1"/>
    </source>
</evidence>
<dbReference type="PANTHER" id="PTHR35175:SF2">
    <property type="entry name" value="DUF1289 DOMAIN-CONTAINING PROTEIN"/>
    <property type="match status" value="1"/>
</dbReference>
<reference evidence="2 3" key="1">
    <citation type="submission" date="2020-12" db="EMBL/GenBank/DDBJ databases">
        <title>FDA dAtabase for Regulatory Grade micrObial Sequences (FDA-ARGOS): Supporting development and validation of Infectious Disease Dx tests.</title>
        <authorList>
            <person name="Nelson B."/>
            <person name="Plummer A."/>
            <person name="Tallon L."/>
            <person name="Sadzewicz L."/>
            <person name="Zhao X."/>
            <person name="Boylan J."/>
            <person name="Ott S."/>
            <person name="Bowen H."/>
            <person name="Vavikolanu K."/>
            <person name="Mehta A."/>
            <person name="Aluvathingal J."/>
            <person name="Nadendla S."/>
            <person name="Myers T."/>
            <person name="Yan Y."/>
            <person name="Sichtig H."/>
        </authorList>
    </citation>
    <scope>NUCLEOTIDE SEQUENCE [LARGE SCALE GENOMIC DNA]</scope>
    <source>
        <strain evidence="2 3">FDAARGOS_899</strain>
    </source>
</reference>
<dbReference type="Pfam" id="PF06945">
    <property type="entry name" value="DUF1289"/>
    <property type="match status" value="1"/>
</dbReference>
<gene>
    <name evidence="2" type="ORF">I6G56_03110</name>
</gene>
<evidence type="ECO:0000256" key="1">
    <source>
        <dbReference type="SAM" id="MobiDB-lite"/>
    </source>
</evidence>
<name>A0A7U4P6P8_9BURK</name>
<accession>A0A7U4P6P8</accession>
<dbReference type="KEGG" id="bhg:I6G56_03110"/>
<dbReference type="AlphaFoldDB" id="A0A7U4P6P8"/>
<dbReference type="PANTHER" id="PTHR35175">
    <property type="entry name" value="DUF1289 DOMAIN-CONTAINING PROTEIN"/>
    <property type="match status" value="1"/>
</dbReference>
<accession>A0A7T2WYW2</accession>
<sequence length="109" mass="11063">MSGDLTETHGATPAECAPGAAPALDAATHAPATARTDASANATAASAAAQHAVPNAGVPSPCTNVCRIDAGTGWCEGCRRTRDEIAGWRKLDDDAKRIVLARIAARRAT</sequence>
<feature type="region of interest" description="Disordered" evidence="1">
    <location>
        <begin position="1"/>
        <end position="38"/>
    </location>
</feature>
<protein>
    <submittedName>
        <fullName evidence="2">DUF1289 domain-containing protein</fullName>
    </submittedName>
</protein>
<dbReference type="RefSeq" id="WP_006024301.1">
    <property type="nucleotide sequence ID" value="NZ_CP013380.1"/>
</dbReference>